<dbReference type="GO" id="GO:0005975">
    <property type="term" value="P:carbohydrate metabolic process"/>
    <property type="evidence" value="ECO:0007669"/>
    <property type="project" value="InterPro"/>
</dbReference>
<feature type="chain" id="PRO_5032327491" evidence="6">
    <location>
        <begin position="23"/>
        <end position="735"/>
    </location>
</feature>
<dbReference type="Gene3D" id="3.20.20.300">
    <property type="entry name" value="Glycoside hydrolase, family 3, N-terminal domain"/>
    <property type="match status" value="1"/>
</dbReference>
<dbReference type="SUPFAM" id="SSF51445">
    <property type="entry name" value="(Trans)glycosidases"/>
    <property type="match status" value="1"/>
</dbReference>
<dbReference type="PROSITE" id="PS00775">
    <property type="entry name" value="GLYCOSYL_HYDROL_F3"/>
    <property type="match status" value="1"/>
</dbReference>
<dbReference type="SMART" id="SM01217">
    <property type="entry name" value="Fn3_like"/>
    <property type="match status" value="1"/>
</dbReference>
<protein>
    <submittedName>
        <fullName evidence="8">Glycosyl hydrolase</fullName>
    </submittedName>
</protein>
<dbReference type="Gene3D" id="2.60.40.10">
    <property type="entry name" value="Immunoglobulins"/>
    <property type="match status" value="1"/>
</dbReference>
<evidence type="ECO:0000256" key="2">
    <source>
        <dbReference type="ARBA" id="ARBA00022801"/>
    </source>
</evidence>
<proteinExistence type="inferred from homology"/>
<keyword evidence="6" id="KW-0732">Signal</keyword>
<keyword evidence="3" id="KW-0119">Carbohydrate metabolism</keyword>
<evidence type="ECO:0000256" key="1">
    <source>
        <dbReference type="ARBA" id="ARBA00005336"/>
    </source>
</evidence>
<evidence type="ECO:0000259" key="7">
    <source>
        <dbReference type="SMART" id="SM01217"/>
    </source>
</evidence>
<evidence type="ECO:0000256" key="3">
    <source>
        <dbReference type="ARBA" id="ARBA00023277"/>
    </source>
</evidence>
<evidence type="ECO:0000256" key="4">
    <source>
        <dbReference type="ARBA" id="ARBA00023295"/>
    </source>
</evidence>
<dbReference type="GO" id="GO:0004553">
    <property type="term" value="F:hydrolase activity, hydrolyzing O-glycosyl compounds"/>
    <property type="evidence" value="ECO:0007669"/>
    <property type="project" value="InterPro"/>
</dbReference>
<dbReference type="Gene3D" id="3.40.50.1700">
    <property type="entry name" value="Glycoside hydrolase family 3 C-terminal domain"/>
    <property type="match status" value="1"/>
</dbReference>
<name>A0A844Z1Y6_9SPHN</name>
<dbReference type="PANTHER" id="PTHR42715">
    <property type="entry name" value="BETA-GLUCOSIDASE"/>
    <property type="match status" value="1"/>
</dbReference>
<dbReference type="AlphaFoldDB" id="A0A844Z1Y6"/>
<gene>
    <name evidence="8" type="ORF">GRI99_16195</name>
</gene>
<comment type="similarity">
    <text evidence="1 5">Belongs to the glycosyl hydrolase 3 family.</text>
</comment>
<dbReference type="InterPro" id="IPR002772">
    <property type="entry name" value="Glyco_hydro_3_C"/>
</dbReference>
<feature type="signal peptide" evidence="6">
    <location>
        <begin position="1"/>
        <end position="22"/>
    </location>
</feature>
<dbReference type="OrthoDB" id="9781691at2"/>
<reference evidence="8 9" key="1">
    <citation type="submission" date="2019-12" db="EMBL/GenBank/DDBJ databases">
        <title>Genomic-based taxomic classification of the family Erythrobacteraceae.</title>
        <authorList>
            <person name="Xu L."/>
        </authorList>
    </citation>
    <scope>NUCLEOTIDE SEQUENCE [LARGE SCALE GENOMIC DNA]</scope>
    <source>
        <strain evidence="8 9">M0322</strain>
    </source>
</reference>
<dbReference type="InterPro" id="IPR036881">
    <property type="entry name" value="Glyco_hydro_3_C_sf"/>
</dbReference>
<dbReference type="InterPro" id="IPR019800">
    <property type="entry name" value="Glyco_hydro_3_AS"/>
</dbReference>
<keyword evidence="4 5" id="KW-0326">Glycosidase</keyword>
<dbReference type="EMBL" id="WTYV01000007">
    <property type="protein sequence ID" value="MXO73170.1"/>
    <property type="molecule type" value="Genomic_DNA"/>
</dbReference>
<dbReference type="Pfam" id="PF00933">
    <property type="entry name" value="Glyco_hydro_3"/>
    <property type="match status" value="1"/>
</dbReference>
<dbReference type="PANTHER" id="PTHR42715:SF10">
    <property type="entry name" value="BETA-GLUCOSIDASE"/>
    <property type="match status" value="1"/>
</dbReference>
<organism evidence="8 9">
    <name type="scientific">Alteraurantiacibacter buctensis</name>
    <dbReference type="NCBI Taxonomy" id="1503981"/>
    <lineage>
        <taxon>Bacteria</taxon>
        <taxon>Pseudomonadati</taxon>
        <taxon>Pseudomonadota</taxon>
        <taxon>Alphaproteobacteria</taxon>
        <taxon>Sphingomonadales</taxon>
        <taxon>Erythrobacteraceae</taxon>
        <taxon>Alteraurantiacibacter</taxon>
    </lineage>
</organism>
<feature type="domain" description="Fibronectin type III-like" evidence="7">
    <location>
        <begin position="645"/>
        <end position="712"/>
    </location>
</feature>
<dbReference type="Pfam" id="PF14310">
    <property type="entry name" value="Fn3-like"/>
    <property type="match status" value="1"/>
</dbReference>
<comment type="caution">
    <text evidence="8">The sequence shown here is derived from an EMBL/GenBank/DDBJ whole genome shotgun (WGS) entry which is preliminary data.</text>
</comment>
<dbReference type="Proteomes" id="UP000466966">
    <property type="component" value="Unassembled WGS sequence"/>
</dbReference>
<evidence type="ECO:0000256" key="6">
    <source>
        <dbReference type="SAM" id="SignalP"/>
    </source>
</evidence>
<evidence type="ECO:0000256" key="5">
    <source>
        <dbReference type="RuleBase" id="RU361161"/>
    </source>
</evidence>
<evidence type="ECO:0000313" key="9">
    <source>
        <dbReference type="Proteomes" id="UP000466966"/>
    </source>
</evidence>
<dbReference type="InterPro" id="IPR036962">
    <property type="entry name" value="Glyco_hydro_3_N_sf"/>
</dbReference>
<dbReference type="Pfam" id="PF01915">
    <property type="entry name" value="Glyco_hydro_3_C"/>
    <property type="match status" value="1"/>
</dbReference>
<dbReference type="PRINTS" id="PR00133">
    <property type="entry name" value="GLHYDRLASE3"/>
</dbReference>
<dbReference type="InterPro" id="IPR017853">
    <property type="entry name" value="GH"/>
</dbReference>
<dbReference type="SUPFAM" id="SSF52279">
    <property type="entry name" value="Beta-D-glucan exohydrolase, C-terminal domain"/>
    <property type="match status" value="1"/>
</dbReference>
<dbReference type="InterPro" id="IPR026891">
    <property type="entry name" value="Fn3-like"/>
</dbReference>
<dbReference type="InterPro" id="IPR050288">
    <property type="entry name" value="Cellulose_deg_GH3"/>
</dbReference>
<evidence type="ECO:0000313" key="8">
    <source>
        <dbReference type="EMBL" id="MXO73170.1"/>
    </source>
</evidence>
<keyword evidence="9" id="KW-1185">Reference proteome</keyword>
<dbReference type="RefSeq" id="WP_160773089.1">
    <property type="nucleotide sequence ID" value="NZ_WTYV01000007.1"/>
</dbReference>
<accession>A0A844Z1Y6</accession>
<dbReference type="InterPro" id="IPR013783">
    <property type="entry name" value="Ig-like_fold"/>
</dbReference>
<keyword evidence="2 5" id="KW-0378">Hydrolase</keyword>
<dbReference type="InterPro" id="IPR001764">
    <property type="entry name" value="Glyco_hydro_3_N"/>
</dbReference>
<sequence length="735" mass="77416">MPRTPRLTAATALALVMAAPFALPLAAQDASVTLAADTAGTPDERAATILAQMTQDEKLTLMMGYFGESFEPGNYIRHPEARPGSAGYVPGIPRLGIPGQWQTDAGIGVAMQGGAEVKHPRTALPSGLATAATWDRALAFAGGAMIGREARADGFNVMLAGGVNLLRDPRNGRNFEYAGEDPLLAGIMVGAQVAGIQSNHIIATSKHFAVNDQETDRSNGNSVIDEATMRMSDLLAFQLAHEAGNPGSVMCAYNRVNGPHACEAPFLLTQVLREEWGFPGFVMSDWGAVHSTAPSINAGLDQESGFGLQRDGWLGAERLRVALVAGEITQGQIDTAVHRILRTLFAYGLVEHPASASQAIDFAANRAVSQADAEAGIVLLKNERNLLPLAATARRIVVIGGHADAGVLSGGGSSQVYPEGGNAVPGLEPTSWPGPVVYYPSSPLAELRALLPEAEITYLDGRDHEAAAAAANTADLAIVFANQWASESIDVPAHVEDDTLVESVAMNQRNTVVVLQTGGPVLMPWADRVAAIVQAWYPGSMGGAAIARVLTGAVNPSGHLPATFPRSLDQLPNPSDPQAGDVVYGEGATVGYKWFDARGLEPLFPFGHGLSFTEFRYGGLSVSRAGEGLVATFTVTNTGQRAGADAAQVYISAEGWEAPQRLAAFAKVMLQPGETRQLSVAVDPRLLAVWDVANPGWRRAAGTYRVTVAHDSRHPAASVEVTLPASHLSPQWRPQ</sequence>